<name>A0A316UX70_9BASI</name>
<dbReference type="STRING" id="1569628.A0A316UX70"/>
<evidence type="ECO:0000256" key="11">
    <source>
        <dbReference type="RuleBase" id="RU363115"/>
    </source>
</evidence>
<evidence type="ECO:0000256" key="7">
    <source>
        <dbReference type="ARBA" id="ARBA00022807"/>
    </source>
</evidence>
<evidence type="ECO:0000256" key="5">
    <source>
        <dbReference type="ARBA" id="ARBA00022670"/>
    </source>
</evidence>
<dbReference type="GO" id="GO:0019786">
    <property type="term" value="F:protein-phosphatidylethanolamide deconjugating activity"/>
    <property type="evidence" value="ECO:0007669"/>
    <property type="project" value="InterPro"/>
</dbReference>
<dbReference type="GO" id="GO:0035973">
    <property type="term" value="P:aggrephagy"/>
    <property type="evidence" value="ECO:0007669"/>
    <property type="project" value="TreeGrafter"/>
</dbReference>
<keyword evidence="4 11" id="KW-0963">Cytoplasm</keyword>
<evidence type="ECO:0000256" key="2">
    <source>
        <dbReference type="ARBA" id="ARBA00010958"/>
    </source>
</evidence>
<keyword evidence="14" id="KW-1185">Reference proteome</keyword>
<dbReference type="OrthoDB" id="2960936at2759"/>
<dbReference type="RefSeq" id="XP_025363125.1">
    <property type="nucleotide sequence ID" value="XM_025504131.1"/>
</dbReference>
<feature type="non-terminal residue" evidence="13">
    <location>
        <position position="295"/>
    </location>
</feature>
<keyword evidence="5 11" id="KW-0645">Protease</keyword>
<comment type="subcellular location">
    <subcellularLocation>
        <location evidence="11">Nucleus</location>
    </subcellularLocation>
    <subcellularLocation>
        <location evidence="11">Cytoplasm</location>
    </subcellularLocation>
    <subcellularLocation>
        <location evidence="1">Preautophagosomal structure</location>
    </subcellularLocation>
</comment>
<dbReference type="GO" id="GO:0015031">
    <property type="term" value="P:protein transport"/>
    <property type="evidence" value="ECO:0007669"/>
    <property type="project" value="UniProtKB-KW"/>
</dbReference>
<dbReference type="GO" id="GO:0034727">
    <property type="term" value="P:piecemeal microautophagy of the nucleus"/>
    <property type="evidence" value="ECO:0007669"/>
    <property type="project" value="TreeGrafter"/>
</dbReference>
<dbReference type="Pfam" id="PF03416">
    <property type="entry name" value="Peptidase_C54"/>
    <property type="match status" value="1"/>
</dbReference>
<organism evidence="13 14">
    <name type="scientific">Jaminaea rosea</name>
    <dbReference type="NCBI Taxonomy" id="1569628"/>
    <lineage>
        <taxon>Eukaryota</taxon>
        <taxon>Fungi</taxon>
        <taxon>Dikarya</taxon>
        <taxon>Basidiomycota</taxon>
        <taxon>Ustilaginomycotina</taxon>
        <taxon>Exobasidiomycetes</taxon>
        <taxon>Microstromatales</taxon>
        <taxon>Microstromatales incertae sedis</taxon>
        <taxon>Jaminaea</taxon>
    </lineage>
</organism>
<dbReference type="AlphaFoldDB" id="A0A316UX70"/>
<dbReference type="EC" id="3.4.22.-" evidence="11"/>
<keyword evidence="8" id="KW-0653">Protein transport</keyword>
<dbReference type="InterPro" id="IPR038765">
    <property type="entry name" value="Papain-like_cys_pep_sf"/>
</dbReference>
<protein>
    <recommendedName>
        <fullName evidence="11">Cysteine protease</fullName>
        <ecNumber evidence="11">3.4.22.-</ecNumber>
    </recommendedName>
</protein>
<comment type="function">
    <text evidence="11">Required for selective autophagic degradation of the nucleus (nucleophagy) as well as for mitophagy which contributes to regulate mitochondrial quantity and quality by eliminating the mitochondria to a basal level to fulfill cellular energy requirements and preventing excess ROS production.</text>
</comment>
<dbReference type="InterPro" id="IPR046792">
    <property type="entry name" value="Peptidase_C54_cat"/>
</dbReference>
<dbReference type="GO" id="GO:0000045">
    <property type="term" value="P:autophagosome assembly"/>
    <property type="evidence" value="ECO:0007669"/>
    <property type="project" value="TreeGrafter"/>
</dbReference>
<dbReference type="SUPFAM" id="SSF54001">
    <property type="entry name" value="Cysteine proteinases"/>
    <property type="match status" value="1"/>
</dbReference>
<keyword evidence="6 11" id="KW-0378">Hydrolase</keyword>
<evidence type="ECO:0000256" key="1">
    <source>
        <dbReference type="ARBA" id="ARBA00004329"/>
    </source>
</evidence>
<evidence type="ECO:0000259" key="12">
    <source>
        <dbReference type="Pfam" id="PF03416"/>
    </source>
</evidence>
<dbReference type="GO" id="GO:0016485">
    <property type="term" value="P:protein processing"/>
    <property type="evidence" value="ECO:0007669"/>
    <property type="project" value="TreeGrafter"/>
</dbReference>
<dbReference type="PANTHER" id="PTHR22624:SF49">
    <property type="entry name" value="CYSTEINE PROTEASE"/>
    <property type="match status" value="1"/>
</dbReference>
<dbReference type="GO" id="GO:0005634">
    <property type="term" value="C:nucleus"/>
    <property type="evidence" value="ECO:0007669"/>
    <property type="project" value="UniProtKB-SubCell"/>
</dbReference>
<proteinExistence type="inferred from homology"/>
<keyword evidence="3" id="KW-0813">Transport</keyword>
<keyword evidence="9" id="KW-0072">Autophagy</keyword>
<feature type="domain" description="Peptidase C54 catalytic" evidence="12">
    <location>
        <begin position="2"/>
        <end position="245"/>
    </location>
</feature>
<evidence type="ECO:0000313" key="14">
    <source>
        <dbReference type="Proteomes" id="UP000245884"/>
    </source>
</evidence>
<keyword evidence="11" id="KW-0539">Nucleus</keyword>
<accession>A0A316UX70</accession>
<dbReference type="InterPro" id="IPR005078">
    <property type="entry name" value="Peptidase_C54"/>
</dbReference>
<feature type="non-terminal residue" evidence="13">
    <location>
        <position position="1"/>
    </location>
</feature>
<dbReference type="GO" id="GO:0000407">
    <property type="term" value="C:phagophore assembly site"/>
    <property type="evidence" value="ECO:0007669"/>
    <property type="project" value="UniProtKB-SubCell"/>
</dbReference>
<keyword evidence="7" id="KW-0788">Thiol protease</keyword>
<comment type="similarity">
    <text evidence="2 11">Belongs to the peptidase C54 family.</text>
</comment>
<dbReference type="GeneID" id="37025954"/>
<gene>
    <name evidence="13" type="ORF">BDZ90DRAFT_212144</name>
</gene>
<evidence type="ECO:0000313" key="13">
    <source>
        <dbReference type="EMBL" id="PWN28513.1"/>
    </source>
</evidence>
<sequence>SGLTTDAGWGCMLRTGQSLLANALVEVHLGRDWRPAYLASRRRQARYVELLSWFMDDPSSSCPFSVHRMAREGKRLGKEVGEWFGPSTAAGAIRKLVDEWPQAGLGVSTATDGVVYLNEVRRAAKAPSNSAGEKRARPVLILINVRLGLEGVHPTYYDSIRQLFTFPQSVGIAGGRPGSSYYFVGFQGGELLYLDPHHVRGRARTTWYLSAYSDAELSTYHCDRPRRMPVRSLDPSMLLGFLVDIDPDTGDIEPSLSDLASRVKSLPKPIFSLQEAMPRWMRDDDDDDDEFDEGD</sequence>
<dbReference type="Proteomes" id="UP000245884">
    <property type="component" value="Unassembled WGS sequence"/>
</dbReference>
<reference evidence="13 14" key="1">
    <citation type="journal article" date="2018" name="Mol. Biol. Evol.">
        <title>Broad Genomic Sampling Reveals a Smut Pathogenic Ancestry of the Fungal Clade Ustilaginomycotina.</title>
        <authorList>
            <person name="Kijpornyongpan T."/>
            <person name="Mondo S.J."/>
            <person name="Barry K."/>
            <person name="Sandor L."/>
            <person name="Lee J."/>
            <person name="Lipzen A."/>
            <person name="Pangilinan J."/>
            <person name="LaButti K."/>
            <person name="Hainaut M."/>
            <person name="Henrissat B."/>
            <person name="Grigoriev I.V."/>
            <person name="Spatafora J.W."/>
            <person name="Aime M.C."/>
        </authorList>
    </citation>
    <scope>NUCLEOTIDE SEQUENCE [LARGE SCALE GENOMIC DNA]</scope>
    <source>
        <strain evidence="13 14">MCA 5214</strain>
    </source>
</reference>
<dbReference type="GO" id="GO:0004197">
    <property type="term" value="F:cysteine-type endopeptidase activity"/>
    <property type="evidence" value="ECO:0007669"/>
    <property type="project" value="TreeGrafter"/>
</dbReference>
<dbReference type="EMBL" id="KZ819665">
    <property type="protein sequence ID" value="PWN28513.1"/>
    <property type="molecule type" value="Genomic_DNA"/>
</dbReference>
<evidence type="ECO:0000256" key="3">
    <source>
        <dbReference type="ARBA" id="ARBA00022448"/>
    </source>
</evidence>
<dbReference type="PANTHER" id="PTHR22624">
    <property type="entry name" value="CYSTEINE PROTEASE ATG4"/>
    <property type="match status" value="1"/>
</dbReference>
<comment type="catalytic activity">
    <reaction evidence="10">
        <text>[protein]-C-terminal L-amino acid-glycyl-phosphatidylethanolamide + H2O = [protein]-C-terminal L-amino acid-glycine + a 1,2-diacyl-sn-glycero-3-phosphoethanolamine</text>
        <dbReference type="Rhea" id="RHEA:67548"/>
        <dbReference type="Rhea" id="RHEA-COMP:17323"/>
        <dbReference type="Rhea" id="RHEA-COMP:17324"/>
        <dbReference type="ChEBI" id="CHEBI:15377"/>
        <dbReference type="ChEBI" id="CHEBI:64612"/>
        <dbReference type="ChEBI" id="CHEBI:172940"/>
        <dbReference type="ChEBI" id="CHEBI:172941"/>
    </reaction>
    <physiologicalReaction direction="left-to-right" evidence="10">
        <dbReference type="Rhea" id="RHEA:67549"/>
    </physiologicalReaction>
</comment>
<dbReference type="GO" id="GO:0000423">
    <property type="term" value="P:mitophagy"/>
    <property type="evidence" value="ECO:0007669"/>
    <property type="project" value="TreeGrafter"/>
</dbReference>
<evidence type="ECO:0000256" key="9">
    <source>
        <dbReference type="ARBA" id="ARBA00023006"/>
    </source>
</evidence>
<evidence type="ECO:0000256" key="8">
    <source>
        <dbReference type="ARBA" id="ARBA00022927"/>
    </source>
</evidence>
<evidence type="ECO:0000256" key="6">
    <source>
        <dbReference type="ARBA" id="ARBA00022801"/>
    </source>
</evidence>
<evidence type="ECO:0000256" key="4">
    <source>
        <dbReference type="ARBA" id="ARBA00022490"/>
    </source>
</evidence>
<evidence type="ECO:0000256" key="10">
    <source>
        <dbReference type="ARBA" id="ARBA00029362"/>
    </source>
</evidence>